<protein>
    <submittedName>
        <fullName evidence="2">Uncharacterized protein</fullName>
    </submittedName>
</protein>
<accession>A0AAD6ISY2</accession>
<name>A0AAD6ISY2_DREDA</name>
<feature type="region of interest" description="Disordered" evidence="1">
    <location>
        <begin position="1"/>
        <end position="21"/>
    </location>
</feature>
<reference evidence="2" key="1">
    <citation type="submission" date="2023-01" db="EMBL/GenBank/DDBJ databases">
        <title>The chitinases involved in constricting ring structure development in the nematode-trapping fungus Drechslerella dactyloides.</title>
        <authorList>
            <person name="Wang R."/>
            <person name="Zhang L."/>
            <person name="Tang P."/>
            <person name="Li S."/>
            <person name="Liang L."/>
        </authorList>
    </citation>
    <scope>NUCLEOTIDE SEQUENCE</scope>
    <source>
        <strain evidence="2">YMF1.00031</strain>
    </source>
</reference>
<comment type="caution">
    <text evidence="2">The sequence shown here is derived from an EMBL/GenBank/DDBJ whole genome shotgun (WGS) entry which is preliminary data.</text>
</comment>
<organism evidence="2 3">
    <name type="scientific">Drechslerella dactyloides</name>
    <name type="common">Nematode-trapping fungus</name>
    <name type="synonym">Arthrobotrys dactyloides</name>
    <dbReference type="NCBI Taxonomy" id="74499"/>
    <lineage>
        <taxon>Eukaryota</taxon>
        <taxon>Fungi</taxon>
        <taxon>Dikarya</taxon>
        <taxon>Ascomycota</taxon>
        <taxon>Pezizomycotina</taxon>
        <taxon>Orbiliomycetes</taxon>
        <taxon>Orbiliales</taxon>
        <taxon>Orbiliaceae</taxon>
        <taxon>Drechslerella</taxon>
    </lineage>
</organism>
<gene>
    <name evidence="2" type="ORF">Dda_9432</name>
</gene>
<sequence>MKVIGLNAAPGRNSPCCKNPENRDIPTKLMLTNSLVLPVPRETFGLRKPITKLRPPPMADSTFRRCKNLSV</sequence>
<evidence type="ECO:0000313" key="2">
    <source>
        <dbReference type="EMBL" id="KAJ6255822.1"/>
    </source>
</evidence>
<evidence type="ECO:0000313" key="3">
    <source>
        <dbReference type="Proteomes" id="UP001221413"/>
    </source>
</evidence>
<proteinExistence type="predicted"/>
<dbReference type="Proteomes" id="UP001221413">
    <property type="component" value="Unassembled WGS sequence"/>
</dbReference>
<feature type="region of interest" description="Disordered" evidence="1">
    <location>
        <begin position="49"/>
        <end position="71"/>
    </location>
</feature>
<dbReference type="AlphaFoldDB" id="A0AAD6ISY2"/>
<dbReference type="EMBL" id="JAQGDS010000019">
    <property type="protein sequence ID" value="KAJ6255822.1"/>
    <property type="molecule type" value="Genomic_DNA"/>
</dbReference>
<evidence type="ECO:0000256" key="1">
    <source>
        <dbReference type="SAM" id="MobiDB-lite"/>
    </source>
</evidence>
<keyword evidence="3" id="KW-1185">Reference proteome</keyword>